<dbReference type="EMBL" id="KN848726">
    <property type="protein sequence ID" value="KIR78029.1"/>
    <property type="molecule type" value="Genomic_DNA"/>
</dbReference>
<evidence type="ECO:0000256" key="1">
    <source>
        <dbReference type="SAM" id="MobiDB-lite"/>
    </source>
</evidence>
<organism evidence="2 3">
    <name type="scientific">Cryptococcus gattii EJB2</name>
    <dbReference type="NCBI Taxonomy" id="1296103"/>
    <lineage>
        <taxon>Eukaryota</taxon>
        <taxon>Fungi</taxon>
        <taxon>Dikarya</taxon>
        <taxon>Basidiomycota</taxon>
        <taxon>Agaricomycotina</taxon>
        <taxon>Tremellomycetes</taxon>
        <taxon>Tremellales</taxon>
        <taxon>Cryptococcaceae</taxon>
        <taxon>Cryptococcus</taxon>
        <taxon>Cryptococcus gattii species complex</taxon>
    </lineage>
</organism>
<accession>A0ABR5BQW6</accession>
<feature type="region of interest" description="Disordered" evidence="1">
    <location>
        <begin position="1"/>
        <end position="37"/>
    </location>
</feature>
<evidence type="ECO:0000313" key="2">
    <source>
        <dbReference type="EMBL" id="KIR78029.1"/>
    </source>
</evidence>
<keyword evidence="3" id="KW-1185">Reference proteome</keyword>
<evidence type="ECO:0000313" key="3">
    <source>
        <dbReference type="Proteomes" id="UP000054272"/>
    </source>
</evidence>
<reference evidence="2 3" key="1">
    <citation type="submission" date="2015-01" db="EMBL/GenBank/DDBJ databases">
        <title>The Genome Sequence of Cryptococcus gattii EJB2.</title>
        <authorList>
            <consortium name="The Broad Institute Genomics Platform"/>
            <person name="Cuomo C."/>
            <person name="Litvintseva A."/>
            <person name="Chen Y."/>
            <person name="Heitman J."/>
            <person name="Sun S."/>
            <person name="Springer D."/>
            <person name="Dromer F."/>
            <person name="Young S."/>
            <person name="Zeng Q."/>
            <person name="Gargeya S."/>
            <person name="Abouelleil A."/>
            <person name="Alvarado L."/>
            <person name="Chapman S.B."/>
            <person name="Gainer-Dewar J."/>
            <person name="Goldberg J."/>
            <person name="Griggs A."/>
            <person name="Gujja S."/>
            <person name="Hansen M."/>
            <person name="Howarth C."/>
            <person name="Imamovic A."/>
            <person name="Larimer J."/>
            <person name="Murphy C."/>
            <person name="Naylor J."/>
            <person name="Pearson M."/>
            <person name="Priest M."/>
            <person name="Roberts A."/>
            <person name="Saif S."/>
            <person name="Shea T."/>
            <person name="Sykes S."/>
            <person name="Wortman J."/>
            <person name="Nusbaum C."/>
            <person name="Birren B."/>
        </authorList>
    </citation>
    <scope>NUCLEOTIDE SEQUENCE [LARGE SCALE GENOMIC DNA]</scope>
    <source>
        <strain evidence="2 3">EJB2</strain>
    </source>
</reference>
<protein>
    <submittedName>
        <fullName evidence="2">Uncharacterized protein</fullName>
    </submittedName>
</protein>
<sequence>MGEETQYSSRDKRQTAQKIHRDDQDELGGGYSNRQDYAKYEQEALRRRFYRSSGLDYFALVP</sequence>
<proteinExistence type="predicted"/>
<dbReference type="Proteomes" id="UP000054272">
    <property type="component" value="Unassembled WGS sequence"/>
</dbReference>
<feature type="compositionally biased region" description="Basic and acidic residues" evidence="1">
    <location>
        <begin position="9"/>
        <end position="23"/>
    </location>
</feature>
<gene>
    <name evidence="2" type="ORF">I306_04904</name>
</gene>
<name>A0ABR5BQW6_9TREE</name>